<accession>A0A8S5LV89</accession>
<dbReference type="InterPro" id="IPR055635">
    <property type="entry name" value="DUF7211"/>
</dbReference>
<feature type="region of interest" description="Disordered" evidence="1">
    <location>
        <begin position="22"/>
        <end position="42"/>
    </location>
</feature>
<dbReference type="EMBL" id="BK014744">
    <property type="protein sequence ID" value="DAD73824.1"/>
    <property type="molecule type" value="Genomic_DNA"/>
</dbReference>
<evidence type="ECO:0000256" key="1">
    <source>
        <dbReference type="SAM" id="MobiDB-lite"/>
    </source>
</evidence>
<reference evidence="2" key="1">
    <citation type="journal article" date="2021" name="Proc. Natl. Acad. Sci. U.S.A.">
        <title>A Catalog of Tens of Thousands of Viruses from Human Metagenomes Reveals Hidden Associations with Chronic Diseases.</title>
        <authorList>
            <person name="Tisza M.J."/>
            <person name="Buck C.B."/>
        </authorList>
    </citation>
    <scope>NUCLEOTIDE SEQUENCE</scope>
    <source>
        <strain evidence="2">CtMsr1</strain>
    </source>
</reference>
<dbReference type="Pfam" id="PF23847">
    <property type="entry name" value="DUF7211"/>
    <property type="match status" value="1"/>
</dbReference>
<evidence type="ECO:0000313" key="2">
    <source>
        <dbReference type="EMBL" id="DAD73824.1"/>
    </source>
</evidence>
<organism evidence="2">
    <name type="scientific">Siphoviridae sp. ctMsr1</name>
    <dbReference type="NCBI Taxonomy" id="2826264"/>
    <lineage>
        <taxon>Viruses</taxon>
        <taxon>Duplodnaviria</taxon>
        <taxon>Heunggongvirae</taxon>
        <taxon>Uroviricota</taxon>
        <taxon>Caudoviricetes</taxon>
    </lineage>
</organism>
<sequence>MYVYPDYLMHYGVPGMKWGVRRKPVSSGSKKSRRQKRRATYSKDYLESEPLRKKNYKQLSNAELNKLNKRMNLEQNYKRLNPKGIDKGIAVSKKIIAVGATAAGIYALSKNPWVGVGKNILTTANAARVAKTAAKVGYYVVR</sequence>
<feature type="compositionally biased region" description="Basic residues" evidence="1">
    <location>
        <begin position="22"/>
        <end position="40"/>
    </location>
</feature>
<name>A0A8S5LV89_9CAUD</name>
<proteinExistence type="predicted"/>
<protein>
    <submittedName>
        <fullName evidence="2">Uncharacterized protein</fullName>
    </submittedName>
</protein>